<evidence type="ECO:0000256" key="2">
    <source>
        <dbReference type="ARBA" id="ARBA00022676"/>
    </source>
</evidence>
<dbReference type="InterPro" id="IPR008928">
    <property type="entry name" value="6-hairpin_glycosidase_sf"/>
</dbReference>
<evidence type="ECO:0000256" key="6">
    <source>
        <dbReference type="PIRSR" id="PIRSR036289-51"/>
    </source>
</evidence>
<dbReference type="Pfam" id="PF03636">
    <property type="entry name" value="Glyco_hydro_65N"/>
    <property type="match status" value="1"/>
</dbReference>
<dbReference type="GO" id="GO:0030246">
    <property type="term" value="F:carbohydrate binding"/>
    <property type="evidence" value="ECO:0007669"/>
    <property type="project" value="InterPro"/>
</dbReference>
<dbReference type="InterPro" id="IPR005196">
    <property type="entry name" value="Glyco_hydro_65_N"/>
</dbReference>
<dbReference type="Gene3D" id="1.50.10.10">
    <property type="match status" value="1"/>
</dbReference>
<dbReference type="EMBL" id="BOOK01000098">
    <property type="protein sequence ID" value="GII06122.1"/>
    <property type="molecule type" value="Genomic_DNA"/>
</dbReference>
<feature type="domain" description="Glycoside hydrolase family 65 C-terminal" evidence="8">
    <location>
        <begin position="710"/>
        <end position="773"/>
    </location>
</feature>
<dbReference type="GO" id="GO:0005975">
    <property type="term" value="P:carbohydrate metabolic process"/>
    <property type="evidence" value="ECO:0007669"/>
    <property type="project" value="InterPro"/>
</dbReference>
<feature type="binding site" evidence="6">
    <location>
        <begin position="346"/>
        <end position="347"/>
    </location>
    <ligand>
        <name>substrate</name>
    </ligand>
</feature>
<accession>A0A8J3T4V8</accession>
<feature type="domain" description="Glycoside hydrolase family 65 central catalytic" evidence="7">
    <location>
        <begin position="310"/>
        <end position="700"/>
    </location>
</feature>
<dbReference type="RefSeq" id="WP_203880320.1">
    <property type="nucleotide sequence ID" value="NZ_BOOK01000098.1"/>
</dbReference>
<dbReference type="FunFam" id="1.50.10.10:FF:000053">
    <property type="entry name" value="Putative glycosyl hydrolase"/>
    <property type="match status" value="1"/>
</dbReference>
<keyword evidence="4" id="KW-0326">Glycosidase</keyword>
<dbReference type="SUPFAM" id="SSF48208">
    <property type="entry name" value="Six-hairpin glycosidases"/>
    <property type="match status" value="1"/>
</dbReference>
<comment type="caution">
    <text evidence="10">The sequence shown here is derived from an EMBL/GenBank/DDBJ whole genome shotgun (WGS) entry which is preliminary data.</text>
</comment>
<dbReference type="InterPro" id="IPR017045">
    <property type="entry name" value="Malt_Pase/Glycosyl_Hdrlase"/>
</dbReference>
<dbReference type="GO" id="GO:0016757">
    <property type="term" value="F:glycosyltransferase activity"/>
    <property type="evidence" value="ECO:0007669"/>
    <property type="project" value="UniProtKB-KW"/>
</dbReference>
<dbReference type="Pfam" id="PF03633">
    <property type="entry name" value="Glyco_hydro_65C"/>
    <property type="match status" value="1"/>
</dbReference>
<evidence type="ECO:0000259" key="9">
    <source>
        <dbReference type="Pfam" id="PF03636"/>
    </source>
</evidence>
<dbReference type="InterPro" id="IPR005195">
    <property type="entry name" value="Glyco_hydro_65_M"/>
</dbReference>
<dbReference type="GO" id="GO:0004553">
    <property type="term" value="F:hydrolase activity, hydrolyzing O-glycosyl compounds"/>
    <property type="evidence" value="ECO:0007669"/>
    <property type="project" value="TreeGrafter"/>
</dbReference>
<keyword evidence="2" id="KW-0328">Glycosyltransferase</keyword>
<dbReference type="Gene3D" id="2.60.420.10">
    <property type="entry name" value="Maltose phosphorylase, domain 3"/>
    <property type="match status" value="1"/>
</dbReference>
<dbReference type="InterPro" id="IPR011013">
    <property type="entry name" value="Gal_mutarotase_sf_dom"/>
</dbReference>
<dbReference type="InterPro" id="IPR012341">
    <property type="entry name" value="6hp_glycosidase-like_sf"/>
</dbReference>
<evidence type="ECO:0000259" key="7">
    <source>
        <dbReference type="Pfam" id="PF03632"/>
    </source>
</evidence>
<feature type="binding site" evidence="6">
    <location>
        <begin position="601"/>
        <end position="602"/>
    </location>
    <ligand>
        <name>substrate</name>
    </ligand>
</feature>
<evidence type="ECO:0000313" key="10">
    <source>
        <dbReference type="EMBL" id="GII06122.1"/>
    </source>
</evidence>
<keyword evidence="3" id="KW-0808">Transferase</keyword>
<keyword evidence="10" id="KW-0378">Hydrolase</keyword>
<evidence type="ECO:0000259" key="8">
    <source>
        <dbReference type="Pfam" id="PF03633"/>
    </source>
</evidence>
<dbReference type="PANTHER" id="PTHR11051:SF8">
    <property type="entry name" value="PROTEIN-GLUCOSYLGALACTOSYLHYDROXYLYSINE GLUCOSIDASE"/>
    <property type="match status" value="1"/>
</dbReference>
<evidence type="ECO:0000256" key="4">
    <source>
        <dbReference type="ARBA" id="ARBA00023295"/>
    </source>
</evidence>
<dbReference type="PIRSF" id="PIRSF036289">
    <property type="entry name" value="Glycosyl_hydrolase_malt_phosph"/>
    <property type="match status" value="1"/>
</dbReference>
<dbReference type="InterPro" id="IPR005194">
    <property type="entry name" value="Glyco_hydro_65_C"/>
</dbReference>
<keyword evidence="11" id="KW-1185">Reference proteome</keyword>
<feature type="active site" description="Proton donor" evidence="5">
    <location>
        <position position="485"/>
    </location>
</feature>
<evidence type="ECO:0000256" key="1">
    <source>
        <dbReference type="ARBA" id="ARBA00006768"/>
    </source>
</evidence>
<name>A0A8J3T4V8_9ACTN</name>
<comment type="similarity">
    <text evidence="1">Belongs to the glycosyl hydrolase 65 family.</text>
</comment>
<dbReference type="InterPro" id="IPR037018">
    <property type="entry name" value="GH65_N"/>
</dbReference>
<evidence type="ECO:0000313" key="11">
    <source>
        <dbReference type="Proteomes" id="UP000634476"/>
    </source>
</evidence>
<proteinExistence type="inferred from homology"/>
<dbReference type="Proteomes" id="UP000634476">
    <property type="component" value="Unassembled WGS sequence"/>
</dbReference>
<organism evidence="10 11">
    <name type="scientific">Planobispora takensis</name>
    <dbReference type="NCBI Taxonomy" id="1367882"/>
    <lineage>
        <taxon>Bacteria</taxon>
        <taxon>Bacillati</taxon>
        <taxon>Actinomycetota</taxon>
        <taxon>Actinomycetes</taxon>
        <taxon>Streptosporangiales</taxon>
        <taxon>Streptosporangiaceae</taxon>
        <taxon>Planobispora</taxon>
    </lineage>
</organism>
<feature type="domain" description="Glycoside hydrolase family 65 N-terminal" evidence="9">
    <location>
        <begin position="8"/>
        <end position="256"/>
    </location>
</feature>
<evidence type="ECO:0000256" key="3">
    <source>
        <dbReference type="ARBA" id="ARBA00022679"/>
    </source>
</evidence>
<dbReference type="SUPFAM" id="SSF74650">
    <property type="entry name" value="Galactose mutarotase-like"/>
    <property type="match status" value="1"/>
</dbReference>
<gene>
    <name evidence="10" type="ORF">Pta02_81300</name>
</gene>
<dbReference type="AlphaFoldDB" id="A0A8J3T4V8"/>
<evidence type="ECO:0000256" key="5">
    <source>
        <dbReference type="PIRSR" id="PIRSR036289-50"/>
    </source>
</evidence>
<protein>
    <submittedName>
        <fullName evidence="10">Family 65 glycosyl hydrolase</fullName>
    </submittedName>
</protein>
<sequence length="795" mass="88565">MTAWTLAYESFDPVTEGLREALCTLGNGYFASRGAAPESEADGVHYPGTYAAGCFDRLDSTVAGRTVGNEDIVNLPNWLPLTFATPATTWFHPGTADLLDYRQELDLRQGVLHRTFRFRDEHGRITAVRQRRLVSMADPHLAALETVFTAENWSGPLRVRSALDGRVGNRGVRRYRDLNGAHLTGHATGARDGITWLTAKTRTSEITVALAARVETSPARSRIDARSTWIAEHHMLDLHQGQETTFTKIVALTTSRDHAIADAPSAAIRAIRRAPGFGELLDRHRMAWAGLWHRARLDVNGPQVARVVHLHVFHLLQTLSPHTADLDAGVPARGLHGEAYRGHIFWDELFVLPWLTLRFPEVTRGLLRYRWRRLPEARAAACAAGFTGAMFPWQSGSDGTEQTQTLHLNPVSGHWLPDHSHLQRHVGLAIAYNVWHYHAATGDIEFLAEAGAELLVEIARFFASLAALEPASGRYEIRGVMGPDEYHEGYPGALSPGLDNNAYTNVMTVWLLLRAREALDLLPEREREELALRLALTGPELQRWEDITRQMRVDFHDGVISQFTGYADLLELDWQCYRGVRRLDRALEAEGDSPDRYRASKQADVLMLFYLLTADELGQILERLGYPAAPDLIPRTIQHYLKRTCHGSTLSAVVHAWVLARSDRARSWRFFTEALACDIDDVQGGTTAEGVHLGAMAGTLDLVQRCYLGLETSPGEVRLNPQLPARLTTLALPIRIHGACLSIGVGRDGVRVSRADDGPEHLSITVYGRRAELGRGAEHFFARQEQERDALVPAR</sequence>
<dbReference type="PANTHER" id="PTHR11051">
    <property type="entry name" value="GLYCOSYL HYDROLASE-RELATED"/>
    <property type="match status" value="1"/>
</dbReference>
<dbReference type="Pfam" id="PF03632">
    <property type="entry name" value="Glyco_hydro_65m"/>
    <property type="match status" value="1"/>
</dbReference>
<reference evidence="10" key="1">
    <citation type="submission" date="2021-01" db="EMBL/GenBank/DDBJ databases">
        <title>Whole genome shotgun sequence of Planobispora takensis NBRC 109077.</title>
        <authorList>
            <person name="Komaki H."/>
            <person name="Tamura T."/>
        </authorList>
    </citation>
    <scope>NUCLEOTIDE SEQUENCE</scope>
    <source>
        <strain evidence="10">NBRC 109077</strain>
    </source>
</reference>
<dbReference type="Gene3D" id="2.70.98.40">
    <property type="entry name" value="Glycoside hydrolase, family 65, N-terminal domain"/>
    <property type="match status" value="1"/>
</dbReference>